<dbReference type="EMBL" id="JAUSVX010000002">
    <property type="protein sequence ID" value="MDQ0468533.1"/>
    <property type="molecule type" value="Genomic_DNA"/>
</dbReference>
<accession>A0ABU0J2P4</accession>
<dbReference type="RefSeq" id="WP_307269869.1">
    <property type="nucleotide sequence ID" value="NZ_JAUSVX010000002.1"/>
</dbReference>
<keyword evidence="3" id="KW-1185">Reference proteome</keyword>
<proteinExistence type="predicted"/>
<keyword evidence="1" id="KW-0472">Membrane</keyword>
<keyword evidence="1" id="KW-1133">Transmembrane helix</keyword>
<sequence>MTWSNWVRQIHRWLSIAFAVAVVANIVALQQEKPAVWVGLSALIPLALLLLTGLYLFALPYAATWRGRRRTGGREQA</sequence>
<dbReference type="Proteomes" id="UP001242480">
    <property type="component" value="Unassembled WGS sequence"/>
</dbReference>
<comment type="caution">
    <text evidence="2">The sequence shown here is derived from an EMBL/GenBank/DDBJ whole genome shotgun (WGS) entry which is preliminary data.</text>
</comment>
<reference evidence="2 3" key="1">
    <citation type="submission" date="2023-07" db="EMBL/GenBank/DDBJ databases">
        <title>Genomic Encyclopedia of Type Strains, Phase IV (KMG-IV): sequencing the most valuable type-strain genomes for metagenomic binning, comparative biology and taxonomic classification.</title>
        <authorList>
            <person name="Goeker M."/>
        </authorList>
    </citation>
    <scope>NUCLEOTIDE SEQUENCE [LARGE SCALE GENOMIC DNA]</scope>
    <source>
        <strain evidence="2 3">DSM 19619</strain>
    </source>
</reference>
<gene>
    <name evidence="2" type="ORF">QO011_001533</name>
</gene>
<name>A0ABU0J2P4_9HYPH</name>
<evidence type="ECO:0000313" key="2">
    <source>
        <dbReference type="EMBL" id="MDQ0468533.1"/>
    </source>
</evidence>
<organism evidence="2 3">
    <name type="scientific">Labrys wisconsinensis</name>
    <dbReference type="NCBI Taxonomy" id="425677"/>
    <lineage>
        <taxon>Bacteria</taxon>
        <taxon>Pseudomonadati</taxon>
        <taxon>Pseudomonadota</taxon>
        <taxon>Alphaproteobacteria</taxon>
        <taxon>Hyphomicrobiales</taxon>
        <taxon>Xanthobacteraceae</taxon>
        <taxon>Labrys</taxon>
    </lineage>
</organism>
<feature type="transmembrane region" description="Helical" evidence="1">
    <location>
        <begin position="35"/>
        <end position="59"/>
    </location>
</feature>
<protein>
    <submittedName>
        <fullName evidence="2">Cellulose synthase/poly-beta-1,6-N-acetylglucosamine synthase-like glycosyltransferase</fullName>
    </submittedName>
</protein>
<evidence type="ECO:0000256" key="1">
    <source>
        <dbReference type="SAM" id="Phobius"/>
    </source>
</evidence>
<keyword evidence="1" id="KW-0812">Transmembrane</keyword>
<feature type="transmembrane region" description="Helical" evidence="1">
    <location>
        <begin position="12"/>
        <end position="29"/>
    </location>
</feature>
<evidence type="ECO:0000313" key="3">
    <source>
        <dbReference type="Proteomes" id="UP001242480"/>
    </source>
</evidence>